<gene>
    <name evidence="2" type="ORF">IDH44_13965</name>
</gene>
<dbReference type="Proteomes" id="UP000621560">
    <property type="component" value="Unassembled WGS sequence"/>
</dbReference>
<dbReference type="Gene3D" id="3.40.190.10">
    <property type="entry name" value="Periplasmic binding protein-like II"/>
    <property type="match status" value="1"/>
</dbReference>
<dbReference type="PANTHER" id="PTHR43649:SF12">
    <property type="entry name" value="DIACETYLCHITOBIOSE BINDING PROTEIN DASA"/>
    <property type="match status" value="1"/>
</dbReference>
<dbReference type="PANTHER" id="PTHR43649">
    <property type="entry name" value="ARABINOSE-BINDING PROTEIN-RELATED"/>
    <property type="match status" value="1"/>
</dbReference>
<dbReference type="Pfam" id="PF01547">
    <property type="entry name" value="SBP_bac_1"/>
    <property type="match status" value="1"/>
</dbReference>
<dbReference type="PROSITE" id="PS51257">
    <property type="entry name" value="PROKAR_LIPOPROTEIN"/>
    <property type="match status" value="1"/>
</dbReference>
<organism evidence="2 3">
    <name type="scientific">Paenibacillus sabuli</name>
    <dbReference type="NCBI Taxonomy" id="2772509"/>
    <lineage>
        <taxon>Bacteria</taxon>
        <taxon>Bacillati</taxon>
        <taxon>Bacillota</taxon>
        <taxon>Bacilli</taxon>
        <taxon>Bacillales</taxon>
        <taxon>Paenibacillaceae</taxon>
        <taxon>Paenibacillus</taxon>
    </lineage>
</organism>
<feature type="signal peptide" evidence="1">
    <location>
        <begin position="1"/>
        <end position="25"/>
    </location>
</feature>
<dbReference type="SUPFAM" id="SSF53850">
    <property type="entry name" value="Periplasmic binding protein-like II"/>
    <property type="match status" value="1"/>
</dbReference>
<evidence type="ECO:0000313" key="2">
    <source>
        <dbReference type="EMBL" id="MBD2846305.1"/>
    </source>
</evidence>
<keyword evidence="1" id="KW-0732">Signal</keyword>
<dbReference type="RefSeq" id="WP_190918613.1">
    <property type="nucleotide sequence ID" value="NZ_JACXIZ010000022.1"/>
</dbReference>
<dbReference type="EMBL" id="JACXIZ010000022">
    <property type="protein sequence ID" value="MBD2846305.1"/>
    <property type="molecule type" value="Genomic_DNA"/>
</dbReference>
<reference evidence="2" key="1">
    <citation type="submission" date="2020-09" db="EMBL/GenBank/DDBJ databases">
        <title>A novel bacterium of genus Paenibacillus, isolated from South China Sea.</title>
        <authorList>
            <person name="Huang H."/>
            <person name="Mo K."/>
            <person name="Hu Y."/>
        </authorList>
    </citation>
    <scope>NUCLEOTIDE SEQUENCE</scope>
    <source>
        <strain evidence="2">IB182496</strain>
    </source>
</reference>
<feature type="chain" id="PRO_5039622216" evidence="1">
    <location>
        <begin position="26"/>
        <end position="468"/>
    </location>
</feature>
<dbReference type="AlphaFoldDB" id="A0A927BV46"/>
<proteinExistence type="predicted"/>
<keyword evidence="3" id="KW-1185">Reference proteome</keyword>
<dbReference type="InterPro" id="IPR050490">
    <property type="entry name" value="Bact_solute-bd_prot1"/>
</dbReference>
<evidence type="ECO:0000313" key="3">
    <source>
        <dbReference type="Proteomes" id="UP000621560"/>
    </source>
</evidence>
<protein>
    <submittedName>
        <fullName evidence="2">Extracellular solute-binding protein</fullName>
    </submittedName>
</protein>
<name>A0A927BV46_9BACL</name>
<evidence type="ECO:0000256" key="1">
    <source>
        <dbReference type="SAM" id="SignalP"/>
    </source>
</evidence>
<sequence>MRQMQKRGAGALAAVLLATALAGCAGGNKATTGGDNEELQPPQAQAEQKTKVTLWTHQSNLKDKMTELITAYNDTNEDGVEIELNVVADKYNDVLSLAFSTKEGPDIFSITGPSSTQKAAENGWVQPLNDYMTDDFKARFRDGVWVENNNVIGDQIYTLPDQASTMRLMYNKALFEQAGLDPEQPPQTFEELREFAQRITEASGGAAAGLGLPMGDGYYTDVILMNGMGYNAIGVNRGFDHRQGRFDFEPYRPLLELTRQIEQDGSMLKGALLVSSDQGRAKFAEGEIGIIGGASWDPGIFASMDIGFDVGVAAFPTIDGEPRGKSTIQMGSGYAMSAFAEDKDKAWKAMEYLYSPAFMGEIMKTVGGISLLNEVAEDPAYQSDVPLLEHYQIVEADGVWPPFPPGLKLQGDTMQSVFMQVINGQKEIDAALSDLTKRYNEAFERGISEGAFRREDFTIADFDPLQLQ</sequence>
<accession>A0A927BV46</accession>
<comment type="caution">
    <text evidence="2">The sequence shown here is derived from an EMBL/GenBank/DDBJ whole genome shotgun (WGS) entry which is preliminary data.</text>
</comment>
<dbReference type="InterPro" id="IPR006059">
    <property type="entry name" value="SBP"/>
</dbReference>